<dbReference type="SUPFAM" id="SSF51679">
    <property type="entry name" value="Bacterial luciferase-like"/>
    <property type="match status" value="1"/>
</dbReference>
<keyword evidence="4" id="KW-0503">Monooxygenase</keyword>
<evidence type="ECO:0000313" key="7">
    <source>
        <dbReference type="Proteomes" id="UP001494902"/>
    </source>
</evidence>
<dbReference type="EC" id="1.-.-.-" evidence="6"/>
<protein>
    <submittedName>
        <fullName evidence="6">LLM class flavin-dependent oxidoreductase</fullName>
        <ecNumber evidence="6">1.-.-.-</ecNumber>
    </submittedName>
</protein>
<dbReference type="NCBIfam" id="TIGR03619">
    <property type="entry name" value="F420_Rv2161c"/>
    <property type="match status" value="1"/>
</dbReference>
<evidence type="ECO:0000256" key="2">
    <source>
        <dbReference type="ARBA" id="ARBA00022643"/>
    </source>
</evidence>
<feature type="domain" description="Luciferase-like" evidence="5">
    <location>
        <begin position="22"/>
        <end position="284"/>
    </location>
</feature>
<evidence type="ECO:0000256" key="1">
    <source>
        <dbReference type="ARBA" id="ARBA00022630"/>
    </source>
</evidence>
<organism evidence="6 7">
    <name type="scientific">Pseudonocardia nematodicida</name>
    <dbReference type="NCBI Taxonomy" id="1206997"/>
    <lineage>
        <taxon>Bacteria</taxon>
        <taxon>Bacillati</taxon>
        <taxon>Actinomycetota</taxon>
        <taxon>Actinomycetes</taxon>
        <taxon>Pseudonocardiales</taxon>
        <taxon>Pseudonocardiaceae</taxon>
        <taxon>Pseudonocardia</taxon>
    </lineage>
</organism>
<evidence type="ECO:0000256" key="3">
    <source>
        <dbReference type="ARBA" id="ARBA00023002"/>
    </source>
</evidence>
<keyword evidence="7" id="KW-1185">Reference proteome</keyword>
<dbReference type="GO" id="GO:0016491">
    <property type="term" value="F:oxidoreductase activity"/>
    <property type="evidence" value="ECO:0007669"/>
    <property type="project" value="UniProtKB-KW"/>
</dbReference>
<comment type="caution">
    <text evidence="6">The sequence shown here is derived from an EMBL/GenBank/DDBJ whole genome shotgun (WGS) entry which is preliminary data.</text>
</comment>
<dbReference type="PANTHER" id="PTHR42847:SF4">
    <property type="entry name" value="ALKANESULFONATE MONOOXYGENASE-RELATED"/>
    <property type="match status" value="1"/>
</dbReference>
<dbReference type="InterPro" id="IPR011251">
    <property type="entry name" value="Luciferase-like_dom"/>
</dbReference>
<dbReference type="InterPro" id="IPR050172">
    <property type="entry name" value="SsuD_RutA_monooxygenase"/>
</dbReference>
<evidence type="ECO:0000256" key="4">
    <source>
        <dbReference type="ARBA" id="ARBA00023033"/>
    </source>
</evidence>
<name>A0ABV1KHS0_9PSEU</name>
<gene>
    <name evidence="6" type="ORF">WIS52_26240</name>
</gene>
<accession>A0ABV1KHS0</accession>
<evidence type="ECO:0000259" key="5">
    <source>
        <dbReference type="Pfam" id="PF00296"/>
    </source>
</evidence>
<dbReference type="InterPro" id="IPR019921">
    <property type="entry name" value="Lucif-like_OxRdtase_Rv2161c"/>
</dbReference>
<keyword evidence="2" id="KW-0288">FMN</keyword>
<dbReference type="EMBL" id="JBEDNQ010000012">
    <property type="protein sequence ID" value="MEQ3553988.1"/>
    <property type="molecule type" value="Genomic_DNA"/>
</dbReference>
<dbReference type="RefSeq" id="WP_349301053.1">
    <property type="nucleotide sequence ID" value="NZ_JBEDNQ010000012.1"/>
</dbReference>
<proteinExistence type="predicted"/>
<dbReference type="InterPro" id="IPR036661">
    <property type="entry name" value="Luciferase-like_sf"/>
</dbReference>
<dbReference type="Proteomes" id="UP001494902">
    <property type="component" value="Unassembled WGS sequence"/>
</dbReference>
<dbReference type="PANTHER" id="PTHR42847">
    <property type="entry name" value="ALKANESULFONATE MONOOXYGENASE"/>
    <property type="match status" value="1"/>
</dbReference>
<evidence type="ECO:0000313" key="6">
    <source>
        <dbReference type="EMBL" id="MEQ3553988.1"/>
    </source>
</evidence>
<dbReference type="Gene3D" id="3.20.20.30">
    <property type="entry name" value="Luciferase-like domain"/>
    <property type="match status" value="1"/>
</dbReference>
<reference evidence="6 7" key="1">
    <citation type="submission" date="2024-03" db="EMBL/GenBank/DDBJ databases">
        <title>Draft genome sequence of Pseudonocardia nematodicida JCM 31783.</title>
        <authorList>
            <person name="Butdee W."/>
            <person name="Duangmal K."/>
        </authorList>
    </citation>
    <scope>NUCLEOTIDE SEQUENCE [LARGE SCALE GENOMIC DNA]</scope>
    <source>
        <strain evidence="6 7">JCM 31783</strain>
    </source>
</reference>
<sequence>MDSTHLKIGFQVAGQFPDGMPAGTELLATARAAEEAGFDSVWAGEHLSFHNPIHDAFVMLAYLAAGTEHIRLGTGIILLPLRQPVWMAKTAASLDQLSGGRLELGIGVGGEGMKDFEGAGVPPAARGARTDEYLDVARALWSGTEISHHGRFVSFDGITIQPGPVQPGGPPLWVGGKSERAALRSVDQGAGWLPAYVSPRQFEEKARLMRARAAATGRPMPPLGAYLHTLVDENDDRAREAARAHFAERYQQPVGDHVLDKLCLVGSPDRVRERVEEYRALGLTDMVFIPLAPWDHHRDQAALLAERVMRS</sequence>
<dbReference type="Pfam" id="PF00296">
    <property type="entry name" value="Bac_luciferase"/>
    <property type="match status" value="1"/>
</dbReference>
<keyword evidence="1" id="KW-0285">Flavoprotein</keyword>
<keyword evidence="3 6" id="KW-0560">Oxidoreductase</keyword>